<proteinExistence type="predicted"/>
<feature type="region of interest" description="Disordered" evidence="1">
    <location>
        <begin position="82"/>
        <end position="103"/>
    </location>
</feature>
<feature type="transmembrane region" description="Helical" evidence="2">
    <location>
        <begin position="20"/>
        <end position="44"/>
    </location>
</feature>
<name>A0A382E848_9ZZZZ</name>
<dbReference type="EMBL" id="UINC01042907">
    <property type="protein sequence ID" value="SVB46171.1"/>
    <property type="molecule type" value="Genomic_DNA"/>
</dbReference>
<keyword evidence="2" id="KW-0812">Transmembrane</keyword>
<sequence>MTGLTAERLFMWEKLQLKTLAGPAGLWVAIVLLAVAGIVGGLYFQNDADLHRAENKQLRKDLEGQVSQASAGQAVITERVASLESQSSDLSAQDEKLRGESGQLRTDMAAQAARASAAEVIMAERLT</sequence>
<evidence type="ECO:0000256" key="2">
    <source>
        <dbReference type="SAM" id="Phobius"/>
    </source>
</evidence>
<reference evidence="3" key="1">
    <citation type="submission" date="2018-05" db="EMBL/GenBank/DDBJ databases">
        <authorList>
            <person name="Lanie J.A."/>
            <person name="Ng W.-L."/>
            <person name="Kazmierczak K.M."/>
            <person name="Andrzejewski T.M."/>
            <person name="Davidsen T.M."/>
            <person name="Wayne K.J."/>
            <person name="Tettelin H."/>
            <person name="Glass J.I."/>
            <person name="Rusch D."/>
            <person name="Podicherti R."/>
            <person name="Tsui H.-C.T."/>
            <person name="Winkler M.E."/>
        </authorList>
    </citation>
    <scope>NUCLEOTIDE SEQUENCE</scope>
</reference>
<dbReference type="AlphaFoldDB" id="A0A382E848"/>
<protein>
    <submittedName>
        <fullName evidence="3">Uncharacterized protein</fullName>
    </submittedName>
</protein>
<evidence type="ECO:0000313" key="3">
    <source>
        <dbReference type="EMBL" id="SVB46171.1"/>
    </source>
</evidence>
<accession>A0A382E848</accession>
<evidence type="ECO:0000256" key="1">
    <source>
        <dbReference type="SAM" id="MobiDB-lite"/>
    </source>
</evidence>
<organism evidence="3">
    <name type="scientific">marine metagenome</name>
    <dbReference type="NCBI Taxonomy" id="408172"/>
    <lineage>
        <taxon>unclassified sequences</taxon>
        <taxon>metagenomes</taxon>
        <taxon>ecological metagenomes</taxon>
    </lineage>
</organism>
<gene>
    <name evidence="3" type="ORF">METZ01_LOCUS199025</name>
</gene>
<feature type="non-terminal residue" evidence="3">
    <location>
        <position position="127"/>
    </location>
</feature>
<keyword evidence="2" id="KW-0472">Membrane</keyword>
<keyword evidence="2" id="KW-1133">Transmembrane helix</keyword>